<evidence type="ECO:0000256" key="4">
    <source>
        <dbReference type="ARBA" id="ARBA00022771"/>
    </source>
</evidence>
<keyword evidence="4" id="KW-0863">Zinc-finger</keyword>
<dbReference type="Proteomes" id="UP001310594">
    <property type="component" value="Unassembled WGS sequence"/>
</dbReference>
<evidence type="ECO:0000256" key="1">
    <source>
        <dbReference type="ARBA" id="ARBA00022679"/>
    </source>
</evidence>
<name>A0AAN7W8F7_9PEZI</name>
<organism evidence="9 10">
    <name type="scientific">Elasticomyces elasticus</name>
    <dbReference type="NCBI Taxonomy" id="574655"/>
    <lineage>
        <taxon>Eukaryota</taxon>
        <taxon>Fungi</taxon>
        <taxon>Dikarya</taxon>
        <taxon>Ascomycota</taxon>
        <taxon>Pezizomycotina</taxon>
        <taxon>Dothideomycetes</taxon>
        <taxon>Dothideomycetidae</taxon>
        <taxon>Mycosphaerellales</taxon>
        <taxon>Teratosphaeriaceae</taxon>
        <taxon>Elasticomyces</taxon>
    </lineage>
</organism>
<dbReference type="GO" id="GO:0016740">
    <property type="term" value="F:transferase activity"/>
    <property type="evidence" value="ECO:0007669"/>
    <property type="project" value="UniProtKB-KW"/>
</dbReference>
<dbReference type="PANTHER" id="PTHR19211">
    <property type="entry name" value="ATP-BINDING TRANSPORT PROTEIN-RELATED"/>
    <property type="match status" value="1"/>
</dbReference>
<evidence type="ECO:0000313" key="9">
    <source>
        <dbReference type="EMBL" id="KAK5701510.1"/>
    </source>
</evidence>
<dbReference type="SUPFAM" id="SSF52540">
    <property type="entry name" value="P-loop containing nucleoside triphosphate hydrolases"/>
    <property type="match status" value="1"/>
</dbReference>
<evidence type="ECO:0000256" key="7">
    <source>
        <dbReference type="SAM" id="MobiDB-lite"/>
    </source>
</evidence>
<dbReference type="Gene3D" id="3.40.50.300">
    <property type="entry name" value="P-loop containing nucleotide triphosphate hydrolases"/>
    <property type="match status" value="1"/>
</dbReference>
<dbReference type="AlphaFoldDB" id="A0AAN7W8F7"/>
<feature type="region of interest" description="Disordered" evidence="7">
    <location>
        <begin position="225"/>
        <end position="335"/>
    </location>
</feature>
<dbReference type="GO" id="GO:0008270">
    <property type="term" value="F:zinc ion binding"/>
    <property type="evidence" value="ECO:0007669"/>
    <property type="project" value="UniProtKB-KW"/>
</dbReference>
<dbReference type="PANTHER" id="PTHR19211:SF135">
    <property type="entry name" value="ATPASE, PUTATIVE (AFU_ORTHOLOGUE AFUA_1G16440)-RELATED"/>
    <property type="match status" value="1"/>
</dbReference>
<evidence type="ECO:0000256" key="6">
    <source>
        <dbReference type="ARBA" id="ARBA00022833"/>
    </source>
</evidence>
<dbReference type="InterPro" id="IPR027417">
    <property type="entry name" value="P-loop_NTPase"/>
</dbReference>
<dbReference type="PROSITE" id="PS51873">
    <property type="entry name" value="TRIAD"/>
    <property type="match status" value="1"/>
</dbReference>
<accession>A0AAN7W8F7</accession>
<comment type="caution">
    <text evidence="9">The sequence shown here is derived from an EMBL/GenBank/DDBJ whole genome shotgun (WGS) entry which is preliminary data.</text>
</comment>
<gene>
    <name evidence="9" type="ORF">LTR97_004325</name>
</gene>
<dbReference type="Gene3D" id="1.20.120.1750">
    <property type="match status" value="1"/>
</dbReference>
<proteinExistence type="predicted"/>
<dbReference type="InterPro" id="IPR044066">
    <property type="entry name" value="TRIAD_supradom"/>
</dbReference>
<evidence type="ECO:0000256" key="5">
    <source>
        <dbReference type="ARBA" id="ARBA00022786"/>
    </source>
</evidence>
<feature type="compositionally biased region" description="Acidic residues" evidence="7">
    <location>
        <begin position="253"/>
        <end position="294"/>
    </location>
</feature>
<sequence>MSDQDLPFGSVFECSVCWTDKDRTTTSFTIDESLVCEACVIDTIQPMFEAALEHDEAFPVRWGGITLTPEDLPGVFPAALSLRYERRSLEIYSHVKVFCKQRVVIGEDELGAAAKLLAIPTHDGEAGEECGCLLGVKESTAPGSITCPDCSGQTCRQCGEPASESALHICSTEQDPFESWVLGQDYQLCPGCDAPAIISEGYNAMICTRCLTHYCYICGGRASEDRTPEHWEKGSPCPKYNARGAENAWQPDPGDEETDEDEEDEDDSDEDDEEDAESDSDDDGSDDLAEFEEYAAEKAAGEASRDESSDENDGGAVVDDGQDEVVDGRPAMSQWTPDNTIEAEWQAALVVRSDAFNTSQQHIVHRIADLLHLPEGLAGEDPEHYRVKAEETATVLKVFVDAVQSFCDLVETRPILSTANIRVLGGKIRTLNKLEPLVIGLSDFFESRLLIEIAQRHGDATTEAQIDEVFDRLLQASRGQSAIWEEFPALLGVFRGHLDWLGEQWRNLWNQIVIKDLSVSVGKRELLSNAELHLQPGRHYVLIGRNGGGKSTPLQALATDAVPGIPRSLRVLFLGQTQPAGNESADDLEGLHGNPNGDIGAHLSQARSRTHVC</sequence>
<dbReference type="GO" id="GO:0005524">
    <property type="term" value="F:ATP binding"/>
    <property type="evidence" value="ECO:0007669"/>
    <property type="project" value="TreeGrafter"/>
</dbReference>
<evidence type="ECO:0000256" key="2">
    <source>
        <dbReference type="ARBA" id="ARBA00022723"/>
    </source>
</evidence>
<keyword evidence="3" id="KW-0677">Repeat</keyword>
<keyword evidence="5" id="KW-0833">Ubl conjugation pathway</keyword>
<keyword evidence="6" id="KW-0862">Zinc</keyword>
<feature type="region of interest" description="Disordered" evidence="7">
    <location>
        <begin position="580"/>
        <end position="613"/>
    </location>
</feature>
<reference evidence="9" key="1">
    <citation type="submission" date="2023-08" db="EMBL/GenBank/DDBJ databases">
        <title>Black Yeasts Isolated from many extreme environments.</title>
        <authorList>
            <person name="Coleine C."/>
            <person name="Stajich J.E."/>
            <person name="Selbmann L."/>
        </authorList>
    </citation>
    <scope>NUCLEOTIDE SEQUENCE</scope>
    <source>
        <strain evidence="9">CCFEE 5810</strain>
    </source>
</reference>
<keyword evidence="2" id="KW-0479">Metal-binding</keyword>
<protein>
    <recommendedName>
        <fullName evidence="8">RING-type domain-containing protein</fullName>
    </recommendedName>
</protein>
<evidence type="ECO:0000313" key="10">
    <source>
        <dbReference type="Proteomes" id="UP001310594"/>
    </source>
</evidence>
<dbReference type="SUPFAM" id="SSF57850">
    <property type="entry name" value="RING/U-box"/>
    <property type="match status" value="1"/>
</dbReference>
<evidence type="ECO:0000259" key="8">
    <source>
        <dbReference type="PROSITE" id="PS51873"/>
    </source>
</evidence>
<dbReference type="InterPro" id="IPR050611">
    <property type="entry name" value="ABCF"/>
</dbReference>
<feature type="domain" description="RING-type" evidence="8">
    <location>
        <begin position="10"/>
        <end position="241"/>
    </location>
</feature>
<evidence type="ECO:0000256" key="3">
    <source>
        <dbReference type="ARBA" id="ARBA00022737"/>
    </source>
</evidence>
<dbReference type="EMBL" id="JAVRQU010000006">
    <property type="protein sequence ID" value="KAK5701510.1"/>
    <property type="molecule type" value="Genomic_DNA"/>
</dbReference>
<dbReference type="CDD" id="cd20335">
    <property type="entry name" value="BRcat_RBR"/>
    <property type="match status" value="1"/>
</dbReference>
<feature type="compositionally biased region" description="Basic and acidic residues" evidence="7">
    <location>
        <begin position="295"/>
        <end position="307"/>
    </location>
</feature>
<keyword evidence="1" id="KW-0808">Transferase</keyword>